<dbReference type="SUPFAM" id="SSF52518">
    <property type="entry name" value="Thiamin diphosphate-binding fold (THDP-binding)"/>
    <property type="match status" value="2"/>
</dbReference>
<proteinExistence type="inferred from homology"/>
<dbReference type="Proteomes" id="UP000002139">
    <property type="component" value="Chromosome"/>
</dbReference>
<dbReference type="CDD" id="cd02016">
    <property type="entry name" value="TPP_E1_OGDC_like"/>
    <property type="match status" value="1"/>
</dbReference>
<keyword evidence="6" id="KW-0786">Thiamine pyrophosphate</keyword>
<evidence type="ECO:0000256" key="7">
    <source>
        <dbReference type="SAM" id="MobiDB-lite"/>
    </source>
</evidence>
<comment type="function">
    <text evidence="2">E1 component of the 2-oxoglutarate dehydrogenase (OGDH) complex which catalyzes the decarboxylation of 2-oxoglutarate, the first step in the conversion of 2-oxoglutarate to succinyl-CoA and CO(2).</text>
</comment>
<dbReference type="Pfam" id="PF02779">
    <property type="entry name" value="Transket_pyr"/>
    <property type="match status" value="1"/>
</dbReference>
<dbReference type="PANTHER" id="PTHR23152">
    <property type="entry name" value="2-OXOGLUTARATE DEHYDROGENASE"/>
    <property type="match status" value="1"/>
</dbReference>
<evidence type="ECO:0000256" key="6">
    <source>
        <dbReference type="ARBA" id="ARBA00023052"/>
    </source>
</evidence>
<dbReference type="RefSeq" id="WP_012238298.1">
    <property type="nucleotide sequence ID" value="NC_010162.1"/>
</dbReference>
<dbReference type="GO" id="GO:0005829">
    <property type="term" value="C:cytosol"/>
    <property type="evidence" value="ECO:0007669"/>
    <property type="project" value="TreeGrafter"/>
</dbReference>
<dbReference type="GO" id="GO:0004591">
    <property type="term" value="F:oxoglutarate dehydrogenase (succinyl-transferring) activity"/>
    <property type="evidence" value="ECO:0007669"/>
    <property type="project" value="UniProtKB-EC"/>
</dbReference>
<dbReference type="InterPro" id="IPR031717">
    <property type="entry name" value="ODO-1/KGD_C"/>
</dbReference>
<dbReference type="GO" id="GO:0030976">
    <property type="term" value="F:thiamine pyrophosphate binding"/>
    <property type="evidence" value="ECO:0007669"/>
    <property type="project" value="InterPro"/>
</dbReference>
<feature type="compositionally biased region" description="Gly residues" evidence="7">
    <location>
        <begin position="64"/>
        <end position="74"/>
    </location>
</feature>
<evidence type="ECO:0000256" key="3">
    <source>
        <dbReference type="ARBA" id="ARBA00006936"/>
    </source>
</evidence>
<dbReference type="Gene3D" id="1.10.287.1150">
    <property type="entry name" value="TPP helical domain"/>
    <property type="match status" value="1"/>
</dbReference>
<dbReference type="NCBIfam" id="NF006914">
    <property type="entry name" value="PRK09404.1"/>
    <property type="match status" value="1"/>
</dbReference>
<accession>A9G456</accession>
<dbReference type="eggNOG" id="COG0567">
    <property type="taxonomic scope" value="Bacteria"/>
</dbReference>
<evidence type="ECO:0000256" key="2">
    <source>
        <dbReference type="ARBA" id="ARBA00003906"/>
    </source>
</evidence>
<comment type="cofactor">
    <cofactor evidence="1">
        <name>thiamine diphosphate</name>
        <dbReference type="ChEBI" id="CHEBI:58937"/>
    </cofactor>
</comment>
<gene>
    <name evidence="9" type="primary">sucA</name>
    <name evidence="9" type="ordered locus">sce5670</name>
</gene>
<dbReference type="HOGENOM" id="CLU_004709_1_0_7"/>
<dbReference type="EC" id="1.2.4.2" evidence="4"/>
<feature type="region of interest" description="Disordered" evidence="7">
    <location>
        <begin position="55"/>
        <end position="77"/>
    </location>
</feature>
<dbReference type="BioCyc" id="SCEL448385:SCE_RS29130-MONOMER"/>
<dbReference type="STRING" id="448385.sce5670"/>
<dbReference type="SMART" id="SM00861">
    <property type="entry name" value="Transket_pyr"/>
    <property type="match status" value="1"/>
</dbReference>
<dbReference type="Gene3D" id="3.40.50.11610">
    <property type="entry name" value="Multifunctional 2-oxoglutarate metabolism enzyme, C-terminal domain"/>
    <property type="match status" value="1"/>
</dbReference>
<keyword evidence="5 9" id="KW-0560">Oxidoreductase</keyword>
<evidence type="ECO:0000259" key="8">
    <source>
        <dbReference type="SMART" id="SM00861"/>
    </source>
</evidence>
<dbReference type="Pfam" id="PF00676">
    <property type="entry name" value="E1_dh"/>
    <property type="match status" value="1"/>
</dbReference>
<dbReference type="InterPro" id="IPR029061">
    <property type="entry name" value="THDP-binding"/>
</dbReference>
<evidence type="ECO:0000313" key="10">
    <source>
        <dbReference type="Proteomes" id="UP000002139"/>
    </source>
</evidence>
<dbReference type="Pfam" id="PF16870">
    <property type="entry name" value="OxoGdeHyase_C"/>
    <property type="match status" value="1"/>
</dbReference>
<dbReference type="InterPro" id="IPR011603">
    <property type="entry name" value="2oxoglutarate_DH_E1"/>
</dbReference>
<dbReference type="PANTHER" id="PTHR23152:SF4">
    <property type="entry name" value="2-OXOADIPATE DEHYDROGENASE COMPLEX COMPONENT E1"/>
    <property type="match status" value="1"/>
</dbReference>
<feature type="domain" description="Transketolase-like pyrimidine-binding" evidence="8">
    <location>
        <begin position="627"/>
        <end position="820"/>
    </location>
</feature>
<reference evidence="9 10" key="1">
    <citation type="journal article" date="2007" name="Nat. Biotechnol.">
        <title>Complete genome sequence of the myxobacterium Sorangium cellulosum.</title>
        <authorList>
            <person name="Schneiker S."/>
            <person name="Perlova O."/>
            <person name="Kaiser O."/>
            <person name="Gerth K."/>
            <person name="Alici A."/>
            <person name="Altmeyer M.O."/>
            <person name="Bartels D."/>
            <person name="Bekel T."/>
            <person name="Beyer S."/>
            <person name="Bode E."/>
            <person name="Bode H.B."/>
            <person name="Bolten C.J."/>
            <person name="Choudhuri J.V."/>
            <person name="Doss S."/>
            <person name="Elnakady Y.A."/>
            <person name="Frank B."/>
            <person name="Gaigalat L."/>
            <person name="Goesmann A."/>
            <person name="Groeger C."/>
            <person name="Gross F."/>
            <person name="Jelsbak L."/>
            <person name="Jelsbak L."/>
            <person name="Kalinowski J."/>
            <person name="Kegler C."/>
            <person name="Knauber T."/>
            <person name="Konietzny S."/>
            <person name="Kopp M."/>
            <person name="Krause L."/>
            <person name="Krug D."/>
            <person name="Linke B."/>
            <person name="Mahmud T."/>
            <person name="Martinez-Arias R."/>
            <person name="McHardy A.C."/>
            <person name="Merai M."/>
            <person name="Meyer F."/>
            <person name="Mormann S."/>
            <person name="Munoz-Dorado J."/>
            <person name="Perez J."/>
            <person name="Pradella S."/>
            <person name="Rachid S."/>
            <person name="Raddatz G."/>
            <person name="Rosenau F."/>
            <person name="Rueckert C."/>
            <person name="Sasse F."/>
            <person name="Scharfe M."/>
            <person name="Schuster S.C."/>
            <person name="Suen G."/>
            <person name="Treuner-Lange A."/>
            <person name="Velicer G.J."/>
            <person name="Vorholter F.-J."/>
            <person name="Weissman K.J."/>
            <person name="Welch R.D."/>
            <person name="Wenzel S.C."/>
            <person name="Whitworth D.E."/>
            <person name="Wilhelm S."/>
            <person name="Wittmann C."/>
            <person name="Bloecker H."/>
            <person name="Puehler A."/>
            <person name="Mueller R."/>
        </authorList>
    </citation>
    <scope>NUCLEOTIDE SEQUENCE [LARGE SCALE GENOMIC DNA]</scope>
    <source>
        <strain evidence="10">So ce56</strain>
    </source>
</reference>
<evidence type="ECO:0000256" key="4">
    <source>
        <dbReference type="ARBA" id="ARBA00012280"/>
    </source>
</evidence>
<dbReference type="PIRSF" id="PIRSF000157">
    <property type="entry name" value="Oxoglu_dh_E1"/>
    <property type="match status" value="1"/>
</dbReference>
<evidence type="ECO:0000313" key="9">
    <source>
        <dbReference type="EMBL" id="CAN95833.1"/>
    </source>
</evidence>
<dbReference type="Gene3D" id="3.40.50.970">
    <property type="match status" value="1"/>
</dbReference>
<dbReference type="AlphaFoldDB" id="A9G456"/>
<dbReference type="EMBL" id="AM746676">
    <property type="protein sequence ID" value="CAN95833.1"/>
    <property type="molecule type" value="Genomic_DNA"/>
</dbReference>
<comment type="similarity">
    <text evidence="3">Belongs to the alpha-ketoglutarate dehydrogenase family.</text>
</comment>
<dbReference type="NCBIfam" id="TIGR00239">
    <property type="entry name" value="2oxo_dh_E1"/>
    <property type="match status" value="1"/>
</dbReference>
<dbReference type="KEGG" id="scl:sce5670"/>
<keyword evidence="10" id="KW-1185">Reference proteome</keyword>
<protein>
    <recommendedName>
        <fullName evidence="4">oxoglutarate dehydrogenase (succinyl-transferring)</fullName>
        <ecNumber evidence="4">1.2.4.2</ecNumber>
    </recommendedName>
</protein>
<dbReference type="InterPro" id="IPR001017">
    <property type="entry name" value="DH_E1"/>
</dbReference>
<evidence type="ECO:0000256" key="1">
    <source>
        <dbReference type="ARBA" id="ARBA00001964"/>
    </source>
</evidence>
<dbReference type="GO" id="GO:0045252">
    <property type="term" value="C:oxoglutarate dehydrogenase complex"/>
    <property type="evidence" value="ECO:0007669"/>
    <property type="project" value="TreeGrafter"/>
</dbReference>
<name>A9G456_SORC5</name>
<dbReference type="Gene3D" id="3.40.50.12470">
    <property type="match status" value="1"/>
</dbReference>
<dbReference type="InterPro" id="IPR042179">
    <property type="entry name" value="KGD_C_sf"/>
</dbReference>
<dbReference type="InterPro" id="IPR032106">
    <property type="entry name" value="2-oxogl_dehyd_N"/>
</dbReference>
<dbReference type="InterPro" id="IPR005475">
    <property type="entry name" value="Transketolase-like_Pyr-bd"/>
</dbReference>
<dbReference type="OrthoDB" id="9759785at2"/>
<organism evidence="9 10">
    <name type="scientific">Sorangium cellulosum (strain So ce56)</name>
    <name type="common">Polyangium cellulosum (strain So ce56)</name>
    <dbReference type="NCBI Taxonomy" id="448385"/>
    <lineage>
        <taxon>Bacteria</taxon>
        <taxon>Pseudomonadati</taxon>
        <taxon>Myxococcota</taxon>
        <taxon>Polyangia</taxon>
        <taxon>Polyangiales</taxon>
        <taxon>Polyangiaceae</taxon>
        <taxon>Sorangium</taxon>
    </lineage>
</organism>
<dbReference type="Pfam" id="PF16078">
    <property type="entry name" value="2-oxogl_dehyd_N"/>
    <property type="match status" value="1"/>
</dbReference>
<sequence>MQLDFGINAGLVEELYAQYLENPESVDPGWRSFFEGKNGGATPSRLPAPAAPPTIPHQALRPGNGHGYGNGNGKTNGEAAKTLEAAFARTLSEHPSSPESSRDLKVLAEAAIKARVYALVNAYRVRGHLFAHVDPLGLPPATPPELDLTNFGLRVEDLELPFPTTDLAGVPPVLTLREIIRRLEETYCRSIGVEFTFIEEPEARQWLQQQMESTRNRLTLDRQKQLRILTKLSDAEIFEQFIHKSYEAGTKRFSLEGAESLIPLLDLIIERAGAHEVDEIVVGMAHRGRLNVLANIMDKSLREIFAAFEDKNAERHLGSGDVKYHLGYSTDRTLENGRNVHLTLTFNPSHLEFVNPVVQGRVRAKQDRRLADGTTDARRRVMPLLIHGDAAFIGQGVVAETLNMMNLPGYTTSGTVHVIVNNQVGFTTDPMEGRSTRYASDITRMLKVPVFHVNGEDPEAVAHVAQLAIDYRTRFGSDVIIDMYCYRRYGHNEGDEPRYTQPRMYAAIDKKPTVRQVYVRRLMELGQVTEEKADEIVVRRREALAAALDEVKQKGFAPVLYSMGGVWSHYRGGADNATPEVPTSVPAERLIALSEKLLELPEGFKAHPKVLPTLQQRHDKLVAGEPFDWGTGEMLAYASLLAEKTPVRLSGQDVQRGTFSHRHAVLRDVETSARFAPLSRVAEGPARFEAYNSPLSEAGVLGFDFGYSLDYPDGLVIWEAQFGDFLNGAQVIVDQFLTSSEDKWHRLSGIVLFLPHGYEGQGPEHSSARIERCLQNSAEDNIQVCNLTTPAQLFHVLRRQVHRPWRKPLIIATPKSLLRVPATSKGPHRPVSTIKDLSEGQFHRVLPDTSGVDPADVKRVLLCSGKVYYDLALARETRGLKDVAILRLEQLFPLNEEIVNALAPYKDGTPLVWVQEEPRNYGAWYYILAVLRQRIGDRLPLSCVSRAPSASPATGSRASHLLEQKMLMDEAFVGGTR</sequence>
<dbReference type="NCBIfam" id="NF008907">
    <property type="entry name" value="PRK12270.1"/>
    <property type="match status" value="1"/>
</dbReference>
<dbReference type="GO" id="GO:0006099">
    <property type="term" value="P:tricarboxylic acid cycle"/>
    <property type="evidence" value="ECO:0007669"/>
    <property type="project" value="TreeGrafter"/>
</dbReference>
<evidence type="ECO:0000256" key="5">
    <source>
        <dbReference type="ARBA" id="ARBA00023002"/>
    </source>
</evidence>